<evidence type="ECO:0000313" key="2">
    <source>
        <dbReference type="EMBL" id="MBL4935126.1"/>
    </source>
</evidence>
<dbReference type="Proteomes" id="UP000632377">
    <property type="component" value="Unassembled WGS sequence"/>
</dbReference>
<sequence>MKRQDDFQMRREHLKNLSDEELYDRFWSLTEEIVKPLVDLAYTHTSPSVERSVLLRMGFSSIEAGNIVKEGIKWGLMGKGMGNVVLTYSKIKNISYLQSGNELSMGKGWNEVHEFLRGDSNAGN</sequence>
<reference evidence="2 3" key="1">
    <citation type="submission" date="2021-01" db="EMBL/GenBank/DDBJ databases">
        <title>Genome public.</title>
        <authorList>
            <person name="Liu C."/>
            <person name="Sun Q."/>
        </authorList>
    </citation>
    <scope>NUCLEOTIDE SEQUENCE [LARGE SCALE GENOMIC DNA]</scope>
    <source>
        <strain evidence="2 3">YIM B02515</strain>
    </source>
</reference>
<evidence type="ECO:0000259" key="1">
    <source>
        <dbReference type="Pfam" id="PF16552"/>
    </source>
</evidence>
<dbReference type="InterPro" id="IPR016176">
    <property type="entry name" value="Cbl-dep_enz_cat"/>
</dbReference>
<dbReference type="Pfam" id="PF16552">
    <property type="entry name" value="OAM_alpha"/>
    <property type="match status" value="1"/>
</dbReference>
<dbReference type="EMBL" id="JAESWC010000002">
    <property type="protein sequence ID" value="MBL4935126.1"/>
    <property type="molecule type" value="Genomic_DNA"/>
</dbReference>
<dbReference type="Gene3D" id="1.10.8.1000">
    <property type="entry name" value="Ornithine 4,5 aminomutase S component, alpha subunit-like"/>
    <property type="match status" value="1"/>
</dbReference>
<dbReference type="SUPFAM" id="SSF51703">
    <property type="entry name" value="Cobalamin (vitamin B12)-dependent enzymes"/>
    <property type="match status" value="1"/>
</dbReference>
<comment type="caution">
    <text evidence="2">The sequence shown here is derived from an EMBL/GenBank/DDBJ whole genome shotgun (WGS) entry which is preliminary data.</text>
</comment>
<proteinExistence type="predicted"/>
<name>A0ABS1T783_9CLOT</name>
<dbReference type="Gene3D" id="6.10.250.2220">
    <property type="match status" value="1"/>
</dbReference>
<organism evidence="2 3">
    <name type="scientific">Clostridium rhizosphaerae</name>
    <dbReference type="NCBI Taxonomy" id="2803861"/>
    <lineage>
        <taxon>Bacteria</taxon>
        <taxon>Bacillati</taxon>
        <taxon>Bacillota</taxon>
        <taxon>Clostridia</taxon>
        <taxon>Eubacteriales</taxon>
        <taxon>Clostridiaceae</taxon>
        <taxon>Clostridium</taxon>
    </lineage>
</organism>
<gene>
    <name evidence="2" type="ORF">JK636_05075</name>
</gene>
<protein>
    <submittedName>
        <fullName evidence="2">Ornithine aminomutase subunit alpha</fullName>
    </submittedName>
</protein>
<accession>A0ABS1T783</accession>
<keyword evidence="3" id="KW-1185">Reference proteome</keyword>
<dbReference type="RefSeq" id="WP_202747741.1">
    <property type="nucleotide sequence ID" value="NZ_JAESWC010000002.1"/>
</dbReference>
<evidence type="ECO:0000313" key="3">
    <source>
        <dbReference type="Proteomes" id="UP000632377"/>
    </source>
</evidence>
<dbReference type="InterPro" id="IPR015130">
    <property type="entry name" value="Lys-AminoMut_A"/>
</dbReference>
<feature type="domain" description="D-Lysine 5,6-aminomutase alpha subunit" evidence="1">
    <location>
        <begin position="2"/>
        <end position="114"/>
    </location>
</feature>